<dbReference type="AlphaFoldDB" id="M8E9Z6"/>
<name>M8E9Z6_9BACL</name>
<evidence type="ECO:0000313" key="1">
    <source>
        <dbReference type="EMBL" id="EMT52330.1"/>
    </source>
</evidence>
<comment type="caution">
    <text evidence="1">The sequence shown here is derived from an EMBL/GenBank/DDBJ whole genome shotgun (WGS) entry which is preliminary data.</text>
</comment>
<dbReference type="PATRIC" id="fig|1300222.3.peg.2457"/>
<dbReference type="Proteomes" id="UP000012081">
    <property type="component" value="Unassembled WGS sequence"/>
</dbReference>
<sequence>MLERNSLHRLFKHRAESKIKWKPRQIRIQVFPAPKCGIRLIFLFGFDVAQGADHDDKKPVLAMDQDGFC</sequence>
<gene>
    <name evidence="1" type="ORF">I532_11774</name>
</gene>
<protein>
    <submittedName>
        <fullName evidence="1">Uncharacterized protein</fullName>
    </submittedName>
</protein>
<reference evidence="1 2" key="1">
    <citation type="submission" date="2013-03" db="EMBL/GenBank/DDBJ databases">
        <title>Assembly of a new bacterial strain Brevibacillus borstelensis AK1.</title>
        <authorList>
            <person name="Rajan I."/>
            <person name="PoliReddy D."/>
            <person name="Sugumar T."/>
            <person name="Rathinam K."/>
            <person name="Alqarawi S."/>
            <person name="Khalil A.B."/>
            <person name="Sivakumar N."/>
        </authorList>
    </citation>
    <scope>NUCLEOTIDE SEQUENCE [LARGE SCALE GENOMIC DNA]</scope>
    <source>
        <strain evidence="1 2">AK1</strain>
    </source>
</reference>
<keyword evidence="2" id="KW-1185">Reference proteome</keyword>
<dbReference type="STRING" id="1300222.I532_11774"/>
<accession>M8E9Z6</accession>
<dbReference type="EMBL" id="APBN01000004">
    <property type="protein sequence ID" value="EMT52330.1"/>
    <property type="molecule type" value="Genomic_DNA"/>
</dbReference>
<proteinExistence type="predicted"/>
<organism evidence="1 2">
    <name type="scientific">Brevibacillus borstelensis AK1</name>
    <dbReference type="NCBI Taxonomy" id="1300222"/>
    <lineage>
        <taxon>Bacteria</taxon>
        <taxon>Bacillati</taxon>
        <taxon>Bacillota</taxon>
        <taxon>Bacilli</taxon>
        <taxon>Bacillales</taxon>
        <taxon>Paenibacillaceae</taxon>
        <taxon>Brevibacillus</taxon>
    </lineage>
</organism>
<evidence type="ECO:0000313" key="2">
    <source>
        <dbReference type="Proteomes" id="UP000012081"/>
    </source>
</evidence>